<keyword evidence="2" id="KW-1185">Reference proteome</keyword>
<dbReference type="OrthoDB" id="3920403at2759"/>
<name>A0A9P4UWY4_9PLEO</name>
<protein>
    <submittedName>
        <fullName evidence="1">Uncharacterized protein</fullName>
    </submittedName>
</protein>
<organism evidence="1 2">
    <name type="scientific">Polyplosphaeria fusca</name>
    <dbReference type="NCBI Taxonomy" id="682080"/>
    <lineage>
        <taxon>Eukaryota</taxon>
        <taxon>Fungi</taxon>
        <taxon>Dikarya</taxon>
        <taxon>Ascomycota</taxon>
        <taxon>Pezizomycotina</taxon>
        <taxon>Dothideomycetes</taxon>
        <taxon>Pleosporomycetidae</taxon>
        <taxon>Pleosporales</taxon>
        <taxon>Tetraplosphaeriaceae</taxon>
        <taxon>Polyplosphaeria</taxon>
    </lineage>
</organism>
<evidence type="ECO:0000313" key="2">
    <source>
        <dbReference type="Proteomes" id="UP000799444"/>
    </source>
</evidence>
<proteinExistence type="predicted"/>
<dbReference type="EMBL" id="ML996282">
    <property type="protein sequence ID" value="KAF2728386.1"/>
    <property type="molecule type" value="Genomic_DNA"/>
</dbReference>
<reference evidence="1" key="1">
    <citation type="journal article" date="2020" name="Stud. Mycol.">
        <title>101 Dothideomycetes genomes: a test case for predicting lifestyles and emergence of pathogens.</title>
        <authorList>
            <person name="Haridas S."/>
            <person name="Albert R."/>
            <person name="Binder M."/>
            <person name="Bloem J."/>
            <person name="Labutti K."/>
            <person name="Salamov A."/>
            <person name="Andreopoulos B."/>
            <person name="Baker S."/>
            <person name="Barry K."/>
            <person name="Bills G."/>
            <person name="Bluhm B."/>
            <person name="Cannon C."/>
            <person name="Castanera R."/>
            <person name="Culley D."/>
            <person name="Daum C."/>
            <person name="Ezra D."/>
            <person name="Gonzalez J."/>
            <person name="Henrissat B."/>
            <person name="Kuo A."/>
            <person name="Liang C."/>
            <person name="Lipzen A."/>
            <person name="Lutzoni F."/>
            <person name="Magnuson J."/>
            <person name="Mondo S."/>
            <person name="Nolan M."/>
            <person name="Ohm R."/>
            <person name="Pangilinan J."/>
            <person name="Park H.-J."/>
            <person name="Ramirez L."/>
            <person name="Alfaro M."/>
            <person name="Sun H."/>
            <person name="Tritt A."/>
            <person name="Yoshinaga Y."/>
            <person name="Zwiers L.-H."/>
            <person name="Turgeon B."/>
            <person name="Goodwin S."/>
            <person name="Spatafora J."/>
            <person name="Crous P."/>
            <person name="Grigoriev I."/>
        </authorList>
    </citation>
    <scope>NUCLEOTIDE SEQUENCE</scope>
    <source>
        <strain evidence="1">CBS 125425</strain>
    </source>
</reference>
<dbReference type="AlphaFoldDB" id="A0A9P4UWY4"/>
<evidence type="ECO:0000313" key="1">
    <source>
        <dbReference type="EMBL" id="KAF2728386.1"/>
    </source>
</evidence>
<comment type="caution">
    <text evidence="1">The sequence shown here is derived from an EMBL/GenBank/DDBJ whole genome shotgun (WGS) entry which is preliminary data.</text>
</comment>
<accession>A0A9P4UWY4</accession>
<sequence>MSRHPRDTAARRPSISSVPEMTILAAPLAADQVPCGQFVTKSTRLVSSTLEDRDYDDIGTRWYKDVIVIDAASGSFLESLGGGHLVQKKLDAGTEAGTIEAEQMHVRMLKDNDAALKKALEDDQVKKAVEDAQAKGDDVGFVACVRQVINPSYKRARLVDVGLGNFEVIREVGGEAADGKRRDSGLDVVTGSKTDAVAVVVLKVEGKGSDVKLGEQLGAGFWA</sequence>
<dbReference type="Proteomes" id="UP000799444">
    <property type="component" value="Unassembled WGS sequence"/>
</dbReference>
<gene>
    <name evidence="1" type="ORF">EJ04DRAFT_99670</name>
</gene>